<dbReference type="AlphaFoldDB" id="D5SLN5"/>
<proteinExistence type="predicted"/>
<evidence type="ECO:0000313" key="3">
    <source>
        <dbReference type="Proteomes" id="UP000002357"/>
    </source>
</evidence>
<dbReference type="EMBL" id="CM000914">
    <property type="protein sequence ID" value="EFG04828.2"/>
    <property type="molecule type" value="Genomic_DNA"/>
</dbReference>
<reference evidence="2 3" key="1">
    <citation type="journal article" date="2010" name="Genome Biol. Evol.">
        <title>The sequence of a 1.8-mb bacterial linear plasmid reveals a rich evolutionary reservoir of secondary metabolic pathways.</title>
        <authorList>
            <person name="Medema M.H."/>
            <person name="Trefzer A."/>
            <person name="Kovalchuk A."/>
            <person name="van den Berg M."/>
            <person name="Mueller U."/>
            <person name="Heijne W."/>
            <person name="Wu L."/>
            <person name="Alam M.T."/>
            <person name="Ronning C.M."/>
            <person name="Nierman W.C."/>
            <person name="Bovenberg R.A.L."/>
            <person name="Breitling R."/>
            <person name="Takano E."/>
        </authorList>
    </citation>
    <scope>NUCLEOTIDE SEQUENCE [LARGE SCALE GENOMIC DNA]</scope>
    <source>
        <strain evidence="3">ATCC 27064 / DSM 738 / JCM 4710 / NBRC 13307 / NCIMB 12785 / NRRL 3585 / VKM Ac-602</strain>
        <plasmid evidence="2">pSCL4</plasmid>
    </source>
</reference>
<feature type="region of interest" description="Disordered" evidence="1">
    <location>
        <begin position="1"/>
        <end position="37"/>
    </location>
</feature>
<protein>
    <submittedName>
        <fullName evidence="2">Uncharacterized protein</fullName>
    </submittedName>
</protein>
<evidence type="ECO:0000313" key="2">
    <source>
        <dbReference type="EMBL" id="EFG04828.2"/>
    </source>
</evidence>
<keyword evidence="3" id="KW-1185">Reference proteome</keyword>
<gene>
    <name evidence="2" type="ORF">SCLAV_p1344</name>
</gene>
<dbReference type="Proteomes" id="UP000002357">
    <property type="component" value="Plasmid pSCL4"/>
</dbReference>
<organism evidence="2 3">
    <name type="scientific">Streptomyces clavuligerus</name>
    <dbReference type="NCBI Taxonomy" id="1901"/>
    <lineage>
        <taxon>Bacteria</taxon>
        <taxon>Bacillati</taxon>
        <taxon>Actinomycetota</taxon>
        <taxon>Actinomycetes</taxon>
        <taxon>Kitasatosporales</taxon>
        <taxon>Streptomycetaceae</taxon>
        <taxon>Streptomyces</taxon>
    </lineage>
</organism>
<accession>D5SLN5</accession>
<name>D5SLN5_STRCL</name>
<keyword evidence="2" id="KW-0614">Plasmid</keyword>
<sequence length="51" mass="5479">MERQRRPSRVLLGAPPCPPKGVKPLPRTPTDTVADHPECAIEKKTGGTEGC</sequence>
<geneLocation type="plasmid" evidence="2 3">
    <name>pSCL4</name>
</geneLocation>
<evidence type="ECO:0000256" key="1">
    <source>
        <dbReference type="SAM" id="MobiDB-lite"/>
    </source>
</evidence>